<dbReference type="SUPFAM" id="SSF53474">
    <property type="entry name" value="alpha/beta-Hydrolases"/>
    <property type="match status" value="1"/>
</dbReference>
<dbReference type="PANTHER" id="PTHR48070">
    <property type="entry name" value="ESTERASE OVCA2"/>
    <property type="match status" value="1"/>
</dbReference>
<dbReference type="AlphaFoldDB" id="A0A225A9Z0"/>
<name>A0A225A9Z0_TALAT</name>
<evidence type="ECO:0000313" key="3">
    <source>
        <dbReference type="EMBL" id="OKL56910.1"/>
    </source>
</evidence>
<protein>
    <recommendedName>
        <fullName evidence="2">Serine hydrolase domain-containing protein</fullName>
    </recommendedName>
</protein>
<dbReference type="Proteomes" id="UP000214365">
    <property type="component" value="Unassembled WGS sequence"/>
</dbReference>
<feature type="domain" description="Serine hydrolase" evidence="2">
    <location>
        <begin position="2"/>
        <end position="308"/>
    </location>
</feature>
<dbReference type="Gene3D" id="3.40.50.1820">
    <property type="entry name" value="alpha/beta hydrolase"/>
    <property type="match status" value="1"/>
</dbReference>
<dbReference type="GO" id="GO:0005634">
    <property type="term" value="C:nucleus"/>
    <property type="evidence" value="ECO:0007669"/>
    <property type="project" value="TreeGrafter"/>
</dbReference>
<proteinExistence type="predicted"/>
<evidence type="ECO:0000313" key="4">
    <source>
        <dbReference type="Proteomes" id="UP000214365"/>
    </source>
</evidence>
<accession>A0A225A9Z0</accession>
<dbReference type="EMBL" id="LFMY01000013">
    <property type="protein sequence ID" value="OKL56910.1"/>
    <property type="molecule type" value="Genomic_DNA"/>
</dbReference>
<evidence type="ECO:0000256" key="1">
    <source>
        <dbReference type="ARBA" id="ARBA00022801"/>
    </source>
</evidence>
<comment type="caution">
    <text evidence="3">The sequence shown here is derived from an EMBL/GenBank/DDBJ whole genome shotgun (WGS) entry which is preliminary data.</text>
</comment>
<evidence type="ECO:0000259" key="2">
    <source>
        <dbReference type="Pfam" id="PF03959"/>
    </source>
</evidence>
<dbReference type="GO" id="GO:0016787">
    <property type="term" value="F:hydrolase activity"/>
    <property type="evidence" value="ECO:0007669"/>
    <property type="project" value="UniProtKB-KW"/>
</dbReference>
<dbReference type="RefSeq" id="XP_020117031.1">
    <property type="nucleotide sequence ID" value="XM_020262965.1"/>
</dbReference>
<dbReference type="InterPro" id="IPR050593">
    <property type="entry name" value="LovG"/>
</dbReference>
<dbReference type="Pfam" id="PF03959">
    <property type="entry name" value="FSH1"/>
    <property type="match status" value="1"/>
</dbReference>
<reference evidence="3 4" key="1">
    <citation type="submission" date="2015-06" db="EMBL/GenBank/DDBJ databases">
        <title>Talaromyces atroroseus IBT 11181 draft genome.</title>
        <authorList>
            <person name="Rasmussen K.B."/>
            <person name="Rasmussen S."/>
            <person name="Petersen B."/>
            <person name="Sicheritz-Ponten T."/>
            <person name="Mortensen U.H."/>
            <person name="Thrane U."/>
        </authorList>
    </citation>
    <scope>NUCLEOTIDE SEQUENCE [LARGE SCALE GENOMIC DNA]</scope>
    <source>
        <strain evidence="3 4">IBT 11181</strain>
    </source>
</reference>
<dbReference type="GO" id="GO:0005737">
    <property type="term" value="C:cytoplasm"/>
    <property type="evidence" value="ECO:0007669"/>
    <property type="project" value="TreeGrafter"/>
</dbReference>
<dbReference type="InterPro" id="IPR005645">
    <property type="entry name" value="FSH-like_dom"/>
</dbReference>
<dbReference type="InterPro" id="IPR029058">
    <property type="entry name" value="AB_hydrolase_fold"/>
</dbReference>
<dbReference type="OrthoDB" id="414698at2759"/>
<keyword evidence="4" id="KW-1185">Reference proteome</keyword>
<organism evidence="3 4">
    <name type="scientific">Talaromyces atroroseus</name>
    <dbReference type="NCBI Taxonomy" id="1441469"/>
    <lineage>
        <taxon>Eukaryota</taxon>
        <taxon>Fungi</taxon>
        <taxon>Dikarya</taxon>
        <taxon>Ascomycota</taxon>
        <taxon>Pezizomycotina</taxon>
        <taxon>Eurotiomycetes</taxon>
        <taxon>Eurotiomycetidae</taxon>
        <taxon>Eurotiales</taxon>
        <taxon>Trichocomaceae</taxon>
        <taxon>Talaromyces</taxon>
        <taxon>Talaromyces sect. Trachyspermi</taxon>
    </lineage>
</organism>
<dbReference type="GeneID" id="31007499"/>
<dbReference type="GO" id="GO:0019748">
    <property type="term" value="P:secondary metabolic process"/>
    <property type="evidence" value="ECO:0007669"/>
    <property type="project" value="TreeGrafter"/>
</dbReference>
<dbReference type="PANTHER" id="PTHR48070:SF4">
    <property type="entry name" value="ESTERASE ALNB"/>
    <property type="match status" value="1"/>
</dbReference>
<gene>
    <name evidence="3" type="ORF">UA08_07743</name>
</gene>
<keyword evidence="1" id="KW-0378">Hydrolase</keyword>
<sequence>MVRILCLHGHGTSSQIFETQLATLCKSLPEHYEYVYADGEIECDRAPGKSRYYNAYVPDIDSRKIAIPQTIPGPFLCYFNGCSCGELQEAHDLLDAIIDEEGPFDGVFAFSQGAALTMSYLLELERQNPRSDPPFKFAVLFSPTVALCPDPGYCSEEMESLNKLDYDYLTSVLKQAVEEQDAAVTVSHQNKHSDYLTPDLWQHQKPDFELRKRILVSSIGGIIRAGLKTSFLSASSLQGYIALHDNRVIPRVFHPALMSERIRIPVVQATGLKDDKDLQAQFKIMPLLCKESMTRRVLHNGGHDLPRAPGDIREIVKAIEWVIAEGDMPTF</sequence>